<evidence type="ECO:0000313" key="2">
    <source>
        <dbReference type="Proteomes" id="UP000789759"/>
    </source>
</evidence>
<sequence>PKSSTEIGVTSICKEYNHLILHDVELYTSKYRKLSDSIMKNIKLYITKNNIEAKQIYSLLVAKFLDYNILKRFKSSFTN</sequence>
<name>A0A9N9KKQ8_9GLOM</name>
<dbReference type="OrthoDB" id="2426495at2759"/>
<organism evidence="1 2">
    <name type="scientific">Cetraspora pellucida</name>
    <dbReference type="NCBI Taxonomy" id="1433469"/>
    <lineage>
        <taxon>Eukaryota</taxon>
        <taxon>Fungi</taxon>
        <taxon>Fungi incertae sedis</taxon>
        <taxon>Mucoromycota</taxon>
        <taxon>Glomeromycotina</taxon>
        <taxon>Glomeromycetes</taxon>
        <taxon>Diversisporales</taxon>
        <taxon>Gigasporaceae</taxon>
        <taxon>Cetraspora</taxon>
    </lineage>
</organism>
<accession>A0A9N9KKQ8</accession>
<protein>
    <submittedName>
        <fullName evidence="1">12869_t:CDS:1</fullName>
    </submittedName>
</protein>
<gene>
    <name evidence="1" type="ORF">CPELLU_LOCUS21295</name>
</gene>
<reference evidence="1" key="1">
    <citation type="submission" date="2021-06" db="EMBL/GenBank/DDBJ databases">
        <authorList>
            <person name="Kallberg Y."/>
            <person name="Tangrot J."/>
            <person name="Rosling A."/>
        </authorList>
    </citation>
    <scope>NUCLEOTIDE SEQUENCE</scope>
    <source>
        <strain evidence="1">FL966</strain>
    </source>
</reference>
<keyword evidence="2" id="KW-1185">Reference proteome</keyword>
<dbReference type="Proteomes" id="UP000789759">
    <property type="component" value="Unassembled WGS sequence"/>
</dbReference>
<dbReference type="AlphaFoldDB" id="A0A9N9KKQ8"/>
<comment type="caution">
    <text evidence="1">The sequence shown here is derived from an EMBL/GenBank/DDBJ whole genome shotgun (WGS) entry which is preliminary data.</text>
</comment>
<feature type="non-terminal residue" evidence="1">
    <location>
        <position position="1"/>
    </location>
</feature>
<proteinExistence type="predicted"/>
<evidence type="ECO:0000313" key="1">
    <source>
        <dbReference type="EMBL" id="CAG8835818.1"/>
    </source>
</evidence>
<dbReference type="EMBL" id="CAJVQA010076948">
    <property type="protein sequence ID" value="CAG8835818.1"/>
    <property type="molecule type" value="Genomic_DNA"/>
</dbReference>